<feature type="compositionally biased region" description="Polar residues" evidence="5">
    <location>
        <begin position="1"/>
        <end position="10"/>
    </location>
</feature>
<evidence type="ECO:0000256" key="3">
    <source>
        <dbReference type="ARBA" id="ARBA00023108"/>
    </source>
</evidence>
<dbReference type="AlphaFoldDB" id="A0AAV5HX77"/>
<evidence type="ECO:0000313" key="8">
    <source>
        <dbReference type="Proteomes" id="UP001054252"/>
    </source>
</evidence>
<reference evidence="7 8" key="1">
    <citation type="journal article" date="2021" name="Commun. Biol.">
        <title>The genome of Shorea leprosula (Dipterocarpaceae) highlights the ecological relevance of drought in aseasonal tropical rainforests.</title>
        <authorList>
            <person name="Ng K.K.S."/>
            <person name="Kobayashi M.J."/>
            <person name="Fawcett J.A."/>
            <person name="Hatakeyama M."/>
            <person name="Paape T."/>
            <person name="Ng C.H."/>
            <person name="Ang C.C."/>
            <person name="Tnah L.H."/>
            <person name="Lee C.T."/>
            <person name="Nishiyama T."/>
            <person name="Sese J."/>
            <person name="O'Brien M.J."/>
            <person name="Copetti D."/>
            <person name="Mohd Noor M.I."/>
            <person name="Ong R.C."/>
            <person name="Putra M."/>
            <person name="Sireger I.Z."/>
            <person name="Indrioko S."/>
            <person name="Kosugi Y."/>
            <person name="Izuno A."/>
            <person name="Isagi Y."/>
            <person name="Lee S.L."/>
            <person name="Shimizu K.K."/>
        </authorList>
    </citation>
    <scope>NUCLEOTIDE SEQUENCE [LARGE SCALE GENOMIC DNA]</scope>
    <source>
        <strain evidence="7">214</strain>
    </source>
</reference>
<keyword evidence="8" id="KW-1185">Reference proteome</keyword>
<evidence type="ECO:0000256" key="5">
    <source>
        <dbReference type="SAM" id="MobiDB-lite"/>
    </source>
</evidence>
<dbReference type="GO" id="GO:0048511">
    <property type="term" value="P:rhythmic process"/>
    <property type="evidence" value="ECO:0007669"/>
    <property type="project" value="UniProtKB-KW"/>
</dbReference>
<dbReference type="PANTHER" id="PTHR33469:SF1">
    <property type="entry name" value="PROTEIN ELF4-LIKE 1"/>
    <property type="match status" value="1"/>
</dbReference>
<dbReference type="InterPro" id="IPR040462">
    <property type="entry name" value="EARLY_FLOWERING_4"/>
</dbReference>
<sequence length="94" mass="10088">MADTTASKPQTSDKKERLNGGHKLGAGGEGGGDGSGVEDEECDVEAWSTLSKAFKQVQVVLDQNRDLIQKVNENHRSKIPDNLVKNVALIGEIN</sequence>
<evidence type="ECO:0000313" key="7">
    <source>
        <dbReference type="EMBL" id="GKU93363.1"/>
    </source>
</evidence>
<gene>
    <name evidence="7" type="ORF">SLEP1_g6961</name>
</gene>
<dbReference type="PANTHER" id="PTHR33469">
    <property type="entry name" value="PROTEIN ELF4-LIKE 4"/>
    <property type="match status" value="1"/>
</dbReference>
<dbReference type="Proteomes" id="UP001054252">
    <property type="component" value="Unassembled WGS sequence"/>
</dbReference>
<feature type="domain" description="Protein EARLY FLOWERING 4" evidence="6">
    <location>
        <begin position="41"/>
        <end position="94"/>
    </location>
</feature>
<dbReference type="GO" id="GO:0042753">
    <property type="term" value="P:positive regulation of circadian rhythm"/>
    <property type="evidence" value="ECO:0007669"/>
    <property type="project" value="InterPro"/>
</dbReference>
<evidence type="ECO:0000256" key="4">
    <source>
        <dbReference type="ARBA" id="ARBA00023242"/>
    </source>
</evidence>
<comment type="similarity">
    <text evidence="2">Belongs to the EARLY FLOWERING 4 family.</text>
</comment>
<keyword evidence="4" id="KW-0539">Nucleus</keyword>
<organism evidence="7 8">
    <name type="scientific">Rubroshorea leprosula</name>
    <dbReference type="NCBI Taxonomy" id="152421"/>
    <lineage>
        <taxon>Eukaryota</taxon>
        <taxon>Viridiplantae</taxon>
        <taxon>Streptophyta</taxon>
        <taxon>Embryophyta</taxon>
        <taxon>Tracheophyta</taxon>
        <taxon>Spermatophyta</taxon>
        <taxon>Magnoliopsida</taxon>
        <taxon>eudicotyledons</taxon>
        <taxon>Gunneridae</taxon>
        <taxon>Pentapetalae</taxon>
        <taxon>rosids</taxon>
        <taxon>malvids</taxon>
        <taxon>Malvales</taxon>
        <taxon>Dipterocarpaceae</taxon>
        <taxon>Rubroshorea</taxon>
    </lineage>
</organism>
<dbReference type="Pfam" id="PF07011">
    <property type="entry name" value="Elf4"/>
    <property type="match status" value="1"/>
</dbReference>
<comment type="caution">
    <text evidence="7">The sequence shown here is derived from an EMBL/GenBank/DDBJ whole genome shotgun (WGS) entry which is preliminary data.</text>
</comment>
<keyword evidence="3" id="KW-0090">Biological rhythms</keyword>
<evidence type="ECO:0000256" key="1">
    <source>
        <dbReference type="ARBA" id="ARBA00004123"/>
    </source>
</evidence>
<proteinExistence type="inferred from homology"/>
<dbReference type="InterPro" id="IPR009741">
    <property type="entry name" value="EARLY_FLOWERING_4_dom"/>
</dbReference>
<dbReference type="GO" id="GO:0009649">
    <property type="term" value="P:entrainment of circadian clock"/>
    <property type="evidence" value="ECO:0007669"/>
    <property type="project" value="TreeGrafter"/>
</dbReference>
<accession>A0AAV5HX77</accession>
<comment type="subcellular location">
    <subcellularLocation>
        <location evidence="1">Nucleus</location>
    </subcellularLocation>
</comment>
<evidence type="ECO:0000256" key="2">
    <source>
        <dbReference type="ARBA" id="ARBA00009514"/>
    </source>
</evidence>
<name>A0AAV5HX77_9ROSI</name>
<feature type="region of interest" description="Disordered" evidence="5">
    <location>
        <begin position="1"/>
        <end position="41"/>
    </location>
</feature>
<evidence type="ECO:0000259" key="6">
    <source>
        <dbReference type="Pfam" id="PF07011"/>
    </source>
</evidence>
<protein>
    <recommendedName>
        <fullName evidence="6">Protein EARLY FLOWERING 4 domain-containing protein</fullName>
    </recommendedName>
</protein>
<dbReference type="GO" id="GO:0005634">
    <property type="term" value="C:nucleus"/>
    <property type="evidence" value="ECO:0007669"/>
    <property type="project" value="UniProtKB-SubCell"/>
</dbReference>
<feature type="compositionally biased region" description="Gly residues" evidence="5">
    <location>
        <begin position="22"/>
        <end position="35"/>
    </location>
</feature>
<dbReference type="EMBL" id="BPVZ01000007">
    <property type="protein sequence ID" value="GKU93363.1"/>
    <property type="molecule type" value="Genomic_DNA"/>
</dbReference>